<dbReference type="Gene3D" id="3.40.720.10">
    <property type="entry name" value="Alkaline Phosphatase, subunit A"/>
    <property type="match status" value="1"/>
</dbReference>
<dbReference type="PANTHER" id="PTHR10151:SF120">
    <property type="entry name" value="BIS(5'-ADENOSYL)-TRIPHOSPHATASE"/>
    <property type="match status" value="1"/>
</dbReference>
<dbReference type="OrthoDB" id="9766127at2"/>
<dbReference type="InterPro" id="IPR002591">
    <property type="entry name" value="Phosphodiest/P_Trfase"/>
</dbReference>
<dbReference type="GO" id="GO:0004035">
    <property type="term" value="F:alkaline phosphatase activity"/>
    <property type="evidence" value="ECO:0007669"/>
    <property type="project" value="InterPro"/>
</dbReference>
<organism evidence="7 8">
    <name type="scientific">Arachidicoccus ginsenosidivorans</name>
    <dbReference type="NCBI Taxonomy" id="496057"/>
    <lineage>
        <taxon>Bacteria</taxon>
        <taxon>Pseudomonadati</taxon>
        <taxon>Bacteroidota</taxon>
        <taxon>Chitinophagia</taxon>
        <taxon>Chitinophagales</taxon>
        <taxon>Chitinophagaceae</taxon>
        <taxon>Arachidicoccus</taxon>
    </lineage>
</organism>
<dbReference type="InterPro" id="IPR017850">
    <property type="entry name" value="Alkaline_phosphatase_core_sf"/>
</dbReference>
<evidence type="ECO:0000256" key="3">
    <source>
        <dbReference type="ARBA" id="ARBA00022729"/>
    </source>
</evidence>
<dbReference type="GO" id="GO:0046872">
    <property type="term" value="F:metal ion binding"/>
    <property type="evidence" value="ECO:0007669"/>
    <property type="project" value="UniProtKB-KW"/>
</dbReference>
<dbReference type="CDD" id="cd16016">
    <property type="entry name" value="AP-SPAP"/>
    <property type="match status" value="1"/>
</dbReference>
<dbReference type="PANTHER" id="PTHR10151">
    <property type="entry name" value="ECTONUCLEOTIDE PYROPHOSPHATASE/PHOSPHODIESTERASE"/>
    <property type="match status" value="1"/>
</dbReference>
<sequence>MKKLVLFSLLLAGFLSGNAQLNRPKLVVGIVVDQMRWDYLYRYYDLYSDGGFKRMINEGFSCNNTLINYLPSYTAVGHSSIFTGSVPAINGITGNNWIYTNTGKSTYCTDDDSVQTVGATGTAGQMSPRNLLSTTITDELRLATNFEGKVVGVSLKDRASILPAGHNPTGAYWLDDHSGHFITSTYYRKELPGWVAGFNQQGLPGKLMSGLWKPLLPIAAYKQSTKDNEPWEGILPGAKEPVFPYDLKAAYAKDKESLRQTPFGNTLTLEFAEAAIDGEQLGQDNTTDFLTINCASTDYSGHLVGPNAIEIEDVYLRLDKDLATFFSYLDKKVGKANYLVFLSADHGGANAVGFMQHNKMPTGYTTSLRDGLNNHLQKAFQVGKLVTSFLNEQVHFNRQLIETSKLDLDAIKNSTIAYLNQQPEIAFVMDASKPGSAGIPGVIKEMIINGYNKDRSGAIKIIYKSGMMSGHYKTGTTHGSWYAYDTHIPLIFMGWKIPHGSTNKTLHITDIAPTLAALLHIQMPSGCIGDPITTITDQVNE</sequence>
<feature type="signal peptide" evidence="6">
    <location>
        <begin position="1"/>
        <end position="19"/>
    </location>
</feature>
<evidence type="ECO:0000256" key="1">
    <source>
        <dbReference type="ARBA" id="ARBA00022553"/>
    </source>
</evidence>
<gene>
    <name evidence="7" type="ORF">FSB73_11625</name>
</gene>
<keyword evidence="8" id="KW-1185">Reference proteome</keyword>
<evidence type="ECO:0000256" key="2">
    <source>
        <dbReference type="ARBA" id="ARBA00022723"/>
    </source>
</evidence>
<keyword evidence="1 4" id="KW-0597">Phosphoprotein</keyword>
<dbReference type="EMBL" id="CP042434">
    <property type="protein sequence ID" value="QEC72225.1"/>
    <property type="molecule type" value="Genomic_DNA"/>
</dbReference>
<keyword evidence="3 6" id="KW-0732">Signal</keyword>
<dbReference type="AlphaFoldDB" id="A0A5B8VMM5"/>
<keyword evidence="2" id="KW-0479">Metal-binding</keyword>
<dbReference type="RefSeq" id="WP_146782177.1">
    <property type="nucleotide sequence ID" value="NZ_CP042434.1"/>
</dbReference>
<dbReference type="NCBIfam" id="NF042991">
    <property type="entry name" value="alk_phos_PafA"/>
    <property type="match status" value="1"/>
</dbReference>
<feature type="active site" description="Phosphothreonine intermediate" evidence="4">
    <location>
        <position position="74"/>
    </location>
</feature>
<name>A0A5B8VMM5_9BACT</name>
<dbReference type="InterPro" id="IPR026263">
    <property type="entry name" value="Alkaline_phosphatase_prok"/>
</dbReference>
<evidence type="ECO:0000313" key="8">
    <source>
        <dbReference type="Proteomes" id="UP000321291"/>
    </source>
</evidence>
<feature type="binding site" evidence="5">
    <location>
        <begin position="156"/>
        <end position="158"/>
    </location>
    <ligand>
        <name>substrate</name>
    </ligand>
</feature>
<dbReference type="KEGG" id="agi:FSB73_11625"/>
<reference evidence="7 8" key="1">
    <citation type="journal article" date="2017" name="Int. J. Syst. Evol. Microbiol.">
        <title>Arachidicoccus ginsenosidivorans sp. nov., with ginsenoside-converting activity isolated from ginseng cultivating soil.</title>
        <authorList>
            <person name="Siddiqi M.Z."/>
            <person name="Aslam Z."/>
            <person name="Im W.T."/>
        </authorList>
    </citation>
    <scope>NUCLEOTIDE SEQUENCE [LARGE SCALE GENOMIC DNA]</scope>
    <source>
        <strain evidence="7 8">Gsoil 809</strain>
    </source>
</reference>
<accession>A0A5B8VMM5</accession>
<evidence type="ECO:0000256" key="4">
    <source>
        <dbReference type="PIRSR" id="PIRSR031924-50"/>
    </source>
</evidence>
<evidence type="ECO:0000256" key="5">
    <source>
        <dbReference type="PIRSR" id="PIRSR031924-51"/>
    </source>
</evidence>
<dbReference type="Proteomes" id="UP000321291">
    <property type="component" value="Chromosome"/>
</dbReference>
<feature type="binding site" evidence="5">
    <location>
        <position position="95"/>
    </location>
    <ligand>
        <name>substrate</name>
    </ligand>
</feature>
<protein>
    <submittedName>
        <fullName evidence="7">Alkaline phosphatase family protein</fullName>
    </submittedName>
</protein>
<evidence type="ECO:0000256" key="6">
    <source>
        <dbReference type="SAM" id="SignalP"/>
    </source>
</evidence>
<evidence type="ECO:0000313" key="7">
    <source>
        <dbReference type="EMBL" id="QEC72225.1"/>
    </source>
</evidence>
<dbReference type="PIRSF" id="PIRSF031924">
    <property type="entry name" value="Pi-irrepressible_AP"/>
    <property type="match status" value="1"/>
</dbReference>
<proteinExistence type="predicted"/>
<dbReference type="SUPFAM" id="SSF53649">
    <property type="entry name" value="Alkaline phosphatase-like"/>
    <property type="match status" value="1"/>
</dbReference>
<dbReference type="Pfam" id="PF01663">
    <property type="entry name" value="Phosphodiest"/>
    <property type="match status" value="1"/>
</dbReference>
<dbReference type="Gene3D" id="3.30.1360.150">
    <property type="match status" value="1"/>
</dbReference>
<feature type="chain" id="PRO_5022767723" evidence="6">
    <location>
        <begin position="20"/>
        <end position="541"/>
    </location>
</feature>